<evidence type="ECO:0000313" key="2">
    <source>
        <dbReference type="EMBL" id="QVR48688.1"/>
    </source>
</evidence>
<dbReference type="EMBL" id="MW960043">
    <property type="protein sequence ID" value="QVR48688.1"/>
    <property type="molecule type" value="Genomic_DNA"/>
</dbReference>
<sequence length="94" mass="10297">MSGVRSAVEGLIVAVFVALCGMVYIQHQRIERLQAANESASAMIAGYRTKDKATVQLVAAKEKKDHEVAAVVRNNPEWADQPVPDDVADLLRKH</sequence>
<name>A0A8E6PLK5_9CAUD</name>
<accession>A0A8E6PLK5</accession>
<keyword evidence="3" id="KW-1185">Reference proteome</keyword>
<evidence type="ECO:0000256" key="1">
    <source>
        <dbReference type="SAM" id="Phobius"/>
    </source>
</evidence>
<proteinExistence type="predicted"/>
<evidence type="ECO:0000313" key="3">
    <source>
        <dbReference type="Proteomes" id="UP000682369"/>
    </source>
</evidence>
<dbReference type="Proteomes" id="UP000682369">
    <property type="component" value="Segment"/>
</dbReference>
<reference evidence="2" key="1">
    <citation type="submission" date="2021-04" db="EMBL/GenBank/DDBJ databases">
        <authorList>
            <person name="Han K."/>
            <person name="Tian F."/>
            <person name="Li F."/>
            <person name="Tong Y."/>
        </authorList>
    </citation>
    <scope>NUCLEOTIDE SEQUENCE</scope>
</reference>
<organism evidence="2 3">
    <name type="scientific">Stenotrophomonas phage BUCT609</name>
    <dbReference type="NCBI Taxonomy" id="2834250"/>
    <lineage>
        <taxon>Viruses</taxon>
        <taxon>Duplodnaviria</taxon>
        <taxon>Heunggongvirae</taxon>
        <taxon>Uroviricota</taxon>
        <taxon>Caudoviricetes</taxon>
        <taxon>Autographivirales</taxon>
        <taxon>Autonotataviridae</taxon>
        <taxon>Gujervirinae</taxon>
        <taxon>Maltophvirus</taxon>
        <taxon>Maltophvirus BUCT609</taxon>
    </lineage>
</organism>
<protein>
    <submittedName>
        <fullName evidence="2">I-spanin</fullName>
    </submittedName>
</protein>
<keyword evidence="1" id="KW-0812">Transmembrane</keyword>
<keyword evidence="1" id="KW-1133">Transmembrane helix</keyword>
<feature type="transmembrane region" description="Helical" evidence="1">
    <location>
        <begin position="6"/>
        <end position="25"/>
    </location>
</feature>
<keyword evidence="1" id="KW-0472">Membrane</keyword>